<name>A0A917JHC1_9ENTE</name>
<evidence type="ECO:0000259" key="7">
    <source>
        <dbReference type="Pfam" id="PF13407"/>
    </source>
</evidence>
<comment type="caution">
    <text evidence="8">The sequence shown here is derived from an EMBL/GenBank/DDBJ whole genome shotgun (WGS) entry which is preliminary data.</text>
</comment>
<dbReference type="Proteomes" id="UP000622610">
    <property type="component" value="Unassembled WGS sequence"/>
</dbReference>
<dbReference type="SUPFAM" id="SSF53822">
    <property type="entry name" value="Periplasmic binding protein-like I"/>
    <property type="match status" value="1"/>
</dbReference>
<evidence type="ECO:0000256" key="2">
    <source>
        <dbReference type="ARBA" id="ARBA00007639"/>
    </source>
</evidence>
<evidence type="ECO:0000256" key="4">
    <source>
        <dbReference type="ARBA" id="ARBA00022729"/>
    </source>
</evidence>
<reference evidence="8" key="2">
    <citation type="submission" date="2020-09" db="EMBL/GenBank/DDBJ databases">
        <authorList>
            <person name="Sun Q."/>
            <person name="Sedlacek I."/>
        </authorList>
    </citation>
    <scope>NUCLEOTIDE SEQUENCE</scope>
    <source>
        <strain evidence="8">CCM 8433</strain>
    </source>
</reference>
<protein>
    <recommendedName>
        <fullName evidence="6">D-galactose/methyl-galactoside binding periplasmic protein MglB</fullName>
    </recommendedName>
</protein>
<keyword evidence="3" id="KW-0479">Metal-binding</keyword>
<dbReference type="Gene3D" id="3.40.50.2300">
    <property type="match status" value="2"/>
</dbReference>
<evidence type="ECO:0000256" key="5">
    <source>
        <dbReference type="ARBA" id="ARBA00034323"/>
    </source>
</evidence>
<dbReference type="InterPro" id="IPR025997">
    <property type="entry name" value="SBP_2_dom"/>
</dbReference>
<feature type="domain" description="Periplasmic binding protein" evidence="7">
    <location>
        <begin position="40"/>
        <end position="317"/>
    </location>
</feature>
<dbReference type="GO" id="GO:0046872">
    <property type="term" value="F:metal ion binding"/>
    <property type="evidence" value="ECO:0007669"/>
    <property type="project" value="UniProtKB-KW"/>
</dbReference>
<dbReference type="InterPro" id="IPR028082">
    <property type="entry name" value="Peripla_BP_I"/>
</dbReference>
<evidence type="ECO:0000256" key="6">
    <source>
        <dbReference type="ARBA" id="ARBA00034344"/>
    </source>
</evidence>
<accession>A0A917JHC1</accession>
<comment type="similarity">
    <text evidence="2">Belongs to the bacterial solute-binding protein 2 family.</text>
</comment>
<dbReference type="GO" id="GO:0030246">
    <property type="term" value="F:carbohydrate binding"/>
    <property type="evidence" value="ECO:0007669"/>
    <property type="project" value="InterPro"/>
</dbReference>
<dbReference type="EMBL" id="BMDT01000005">
    <property type="protein sequence ID" value="GGI65726.1"/>
    <property type="molecule type" value="Genomic_DNA"/>
</dbReference>
<dbReference type="GO" id="GO:0030313">
    <property type="term" value="C:cell envelope"/>
    <property type="evidence" value="ECO:0007669"/>
    <property type="project" value="UniProtKB-SubCell"/>
</dbReference>
<evidence type="ECO:0000256" key="1">
    <source>
        <dbReference type="ARBA" id="ARBA00004196"/>
    </source>
</evidence>
<gene>
    <name evidence="8" type="ORF">GCM10011482_13800</name>
</gene>
<proteinExistence type="inferred from homology"/>
<dbReference type="Pfam" id="PF13407">
    <property type="entry name" value="Peripla_BP_4"/>
    <property type="match status" value="1"/>
</dbReference>
<reference evidence="8" key="1">
    <citation type="journal article" date="2014" name="Int. J. Syst. Evol. Microbiol.">
        <title>Complete genome sequence of Corynebacterium casei LMG S-19264T (=DSM 44701T), isolated from a smear-ripened cheese.</title>
        <authorList>
            <consortium name="US DOE Joint Genome Institute (JGI-PGF)"/>
            <person name="Walter F."/>
            <person name="Albersmeier A."/>
            <person name="Kalinowski J."/>
            <person name="Ruckert C."/>
        </authorList>
    </citation>
    <scope>NUCLEOTIDE SEQUENCE</scope>
    <source>
        <strain evidence="8">CCM 8433</strain>
    </source>
</reference>
<dbReference type="PANTHER" id="PTHR46847">
    <property type="entry name" value="D-ALLOSE-BINDING PERIPLASMIC PROTEIN-RELATED"/>
    <property type="match status" value="1"/>
</dbReference>
<dbReference type="RefSeq" id="WP_188367565.1">
    <property type="nucleotide sequence ID" value="NZ_BMDT01000005.1"/>
</dbReference>
<evidence type="ECO:0000313" key="8">
    <source>
        <dbReference type="EMBL" id="GGI65726.1"/>
    </source>
</evidence>
<evidence type="ECO:0000313" key="9">
    <source>
        <dbReference type="Proteomes" id="UP000622610"/>
    </source>
</evidence>
<keyword evidence="4" id="KW-0732">Signal</keyword>
<evidence type="ECO:0000256" key="3">
    <source>
        <dbReference type="ARBA" id="ARBA00022723"/>
    </source>
</evidence>
<keyword evidence="9" id="KW-1185">Reference proteome</keyword>
<comment type="subcellular location">
    <subcellularLocation>
        <location evidence="1">Cell envelope</location>
    </subcellularLocation>
</comment>
<dbReference type="AlphaFoldDB" id="A0A917JHC1"/>
<dbReference type="PANTHER" id="PTHR46847:SF1">
    <property type="entry name" value="D-ALLOSE-BINDING PERIPLASMIC PROTEIN-RELATED"/>
    <property type="match status" value="1"/>
</dbReference>
<comment type="subunit">
    <text evidence="5">The ABC transporter complex is composed of one ATP-binding protein (MglA), two transmembrane proteins (MglC) and a solute-binding protein (MglB).</text>
</comment>
<dbReference type="CDD" id="cd01539">
    <property type="entry name" value="PBP1_GGBP"/>
    <property type="match status" value="1"/>
</dbReference>
<sequence>MKNWKIYLSMLFLILASILYFSDDGQSLAEEKNQEKPLKIGVSLYRGDDEFISSIRHALEEEKLALEKETNRKMTVKILDSKNSQSIQNSQIDQLVRSDYDVIAVNVVDRTVASNIIYKARQAGIPLIFFNREPIQTDLIQWNQAYYIGSKAQESGEMQGELVLEQYRLAPETIDLNRDGKIQYVMLEGEEVHQDSLIRTESSIKTIVEGGVKVERLARGVGNWMRQPSKEFVREWLEKYPNQIELVMSNNDEMAIGAIEALREIPEGMTLPHVVGIDGTSEGLEAVDRGEMLGTVRSDPNEYAREMLTLAKQLVESNEQPIGNGDPYIWIPHQLYQK</sequence>
<dbReference type="InterPro" id="IPR044085">
    <property type="entry name" value="MglB-like_PBP1"/>
</dbReference>
<organism evidence="8 9">
    <name type="scientific">Enterococcus alcedinis</name>
    <dbReference type="NCBI Taxonomy" id="1274384"/>
    <lineage>
        <taxon>Bacteria</taxon>
        <taxon>Bacillati</taxon>
        <taxon>Bacillota</taxon>
        <taxon>Bacilli</taxon>
        <taxon>Lactobacillales</taxon>
        <taxon>Enterococcaceae</taxon>
        <taxon>Enterococcus</taxon>
    </lineage>
</organism>